<gene>
    <name evidence="1" type="primary">MAP1A_0</name>
    <name evidence="1" type="ORF">CK203_069877</name>
</gene>
<dbReference type="InterPro" id="IPR036005">
    <property type="entry name" value="Creatinase/aminopeptidase-like"/>
</dbReference>
<dbReference type="PANTHER" id="PTHR43330">
    <property type="entry name" value="METHIONINE AMINOPEPTIDASE"/>
    <property type="match status" value="1"/>
</dbReference>
<dbReference type="PANTHER" id="PTHR43330:SF7">
    <property type="entry name" value="METHIONINE AMINOPEPTIDASE 1"/>
    <property type="match status" value="1"/>
</dbReference>
<accession>A0A438E0A8</accession>
<keyword evidence="1" id="KW-0378">Hydrolase</keyword>
<comment type="caution">
    <text evidence="1">The sequence shown here is derived from an EMBL/GenBank/DDBJ whole genome shotgun (WGS) entry which is preliminary data.</text>
</comment>
<dbReference type="GO" id="GO:0004177">
    <property type="term" value="F:aminopeptidase activity"/>
    <property type="evidence" value="ECO:0007669"/>
    <property type="project" value="UniProtKB-KW"/>
</dbReference>
<name>A0A438E0A8_VITVI</name>
<dbReference type="Proteomes" id="UP000288805">
    <property type="component" value="Unassembled WGS sequence"/>
</dbReference>
<reference evidence="1 2" key="1">
    <citation type="journal article" date="2018" name="PLoS Genet.">
        <title>Population sequencing reveals clonal diversity and ancestral inbreeding in the grapevine cultivar Chardonnay.</title>
        <authorList>
            <person name="Roach M.J."/>
            <person name="Johnson D.L."/>
            <person name="Bohlmann J."/>
            <person name="van Vuuren H.J."/>
            <person name="Jones S.J."/>
            <person name="Pretorius I.S."/>
            <person name="Schmidt S.A."/>
            <person name="Borneman A.R."/>
        </authorList>
    </citation>
    <scope>NUCLEOTIDE SEQUENCE [LARGE SCALE GENOMIC DNA]</scope>
    <source>
        <strain evidence="2">cv. Chardonnay</strain>
        <tissue evidence="1">Leaf</tissue>
    </source>
</reference>
<evidence type="ECO:0000313" key="1">
    <source>
        <dbReference type="EMBL" id="RVW41211.1"/>
    </source>
</evidence>
<dbReference type="SUPFAM" id="SSF55920">
    <property type="entry name" value="Creatinase/aminopeptidase"/>
    <property type="match status" value="2"/>
</dbReference>
<dbReference type="EMBL" id="QGNW01001445">
    <property type="protein sequence ID" value="RVW41211.1"/>
    <property type="molecule type" value="Genomic_DNA"/>
</dbReference>
<keyword evidence="1" id="KW-0031">Aminopeptidase</keyword>
<organism evidence="1 2">
    <name type="scientific">Vitis vinifera</name>
    <name type="common">Grape</name>
    <dbReference type="NCBI Taxonomy" id="29760"/>
    <lineage>
        <taxon>Eukaryota</taxon>
        <taxon>Viridiplantae</taxon>
        <taxon>Streptophyta</taxon>
        <taxon>Embryophyta</taxon>
        <taxon>Tracheophyta</taxon>
        <taxon>Spermatophyta</taxon>
        <taxon>Magnoliopsida</taxon>
        <taxon>eudicotyledons</taxon>
        <taxon>Gunneridae</taxon>
        <taxon>Pentapetalae</taxon>
        <taxon>rosids</taxon>
        <taxon>Vitales</taxon>
        <taxon>Vitaceae</taxon>
        <taxon>Viteae</taxon>
        <taxon>Vitis</taxon>
    </lineage>
</organism>
<proteinExistence type="predicted"/>
<protein>
    <submittedName>
        <fullName evidence="1">Methionine aminopeptidase 1A</fullName>
    </submittedName>
</protein>
<dbReference type="AlphaFoldDB" id="A0A438E0A8"/>
<dbReference type="Gene3D" id="3.90.230.10">
    <property type="entry name" value="Creatinase/methionine aminopeptidase superfamily"/>
    <property type="match status" value="2"/>
</dbReference>
<evidence type="ECO:0000313" key="2">
    <source>
        <dbReference type="Proteomes" id="UP000288805"/>
    </source>
</evidence>
<keyword evidence="1" id="KW-0645">Protease</keyword>
<sequence length="273" mass="29778">MARCPKCVELKLPREGAAFCFCFSTYRAISLLSTQDCFKASWSSHKSVHQKAKLSSLGTGTPAVQNSASPNEGWLYCLKKGQARTPKIPFFDWTGTLRPYPISSKRIVPDHIDLPDWAIDGIPKIEPNSDLQHIVEIKTTEQIERMRETCRSVMVVEVAADCGSAGGHSYGRGGVVKVCNASGGRGSGGGGVEVVMICCSQFLKDLSEQQDKLDPQGKRMARYIQVSCSNKCRIQIAREVLDAAARVIRPGVTTDEIDRVVHEATITAGMSNT</sequence>